<sequence>MQLQPTLHGSVSKAMIHDSEAEAESEAGGSGRNRVGIAVPKKPDLEACAQAIARSVTREKRFQSYVAQGNPQWLKELFEADKQRT</sequence>
<accession>A0A8S9Q5Y6</accession>
<evidence type="ECO:0000313" key="3">
    <source>
        <dbReference type="Proteomes" id="UP000712600"/>
    </source>
</evidence>
<proteinExistence type="predicted"/>
<protein>
    <submittedName>
        <fullName evidence="2">Uncharacterized protein</fullName>
    </submittedName>
</protein>
<dbReference type="AlphaFoldDB" id="A0A8S9Q5Y6"/>
<gene>
    <name evidence="2" type="ORF">F2Q69_00020101</name>
</gene>
<feature type="region of interest" description="Disordered" evidence="1">
    <location>
        <begin position="1"/>
        <end position="38"/>
    </location>
</feature>
<dbReference type="Proteomes" id="UP000712600">
    <property type="component" value="Unassembled WGS sequence"/>
</dbReference>
<comment type="caution">
    <text evidence="2">The sequence shown here is derived from an EMBL/GenBank/DDBJ whole genome shotgun (WGS) entry which is preliminary data.</text>
</comment>
<name>A0A8S9Q5Y6_BRACR</name>
<reference evidence="2" key="1">
    <citation type="submission" date="2019-12" db="EMBL/GenBank/DDBJ databases">
        <title>Genome sequencing and annotation of Brassica cretica.</title>
        <authorList>
            <person name="Studholme D.J."/>
            <person name="Sarris P."/>
        </authorList>
    </citation>
    <scope>NUCLEOTIDE SEQUENCE</scope>
    <source>
        <strain evidence="2">PFS-109/04</strain>
        <tissue evidence="2">Leaf</tissue>
    </source>
</reference>
<evidence type="ECO:0000313" key="2">
    <source>
        <dbReference type="EMBL" id="KAF3537166.1"/>
    </source>
</evidence>
<dbReference type="EMBL" id="QGKX02001290">
    <property type="protein sequence ID" value="KAF3537166.1"/>
    <property type="molecule type" value="Genomic_DNA"/>
</dbReference>
<evidence type="ECO:0000256" key="1">
    <source>
        <dbReference type="SAM" id="MobiDB-lite"/>
    </source>
</evidence>
<organism evidence="2 3">
    <name type="scientific">Brassica cretica</name>
    <name type="common">Mustard</name>
    <dbReference type="NCBI Taxonomy" id="69181"/>
    <lineage>
        <taxon>Eukaryota</taxon>
        <taxon>Viridiplantae</taxon>
        <taxon>Streptophyta</taxon>
        <taxon>Embryophyta</taxon>
        <taxon>Tracheophyta</taxon>
        <taxon>Spermatophyta</taxon>
        <taxon>Magnoliopsida</taxon>
        <taxon>eudicotyledons</taxon>
        <taxon>Gunneridae</taxon>
        <taxon>Pentapetalae</taxon>
        <taxon>rosids</taxon>
        <taxon>malvids</taxon>
        <taxon>Brassicales</taxon>
        <taxon>Brassicaceae</taxon>
        <taxon>Brassiceae</taxon>
        <taxon>Brassica</taxon>
    </lineage>
</organism>